<dbReference type="AlphaFoldDB" id="A0A445E8Q0"/>
<dbReference type="PANTHER" id="PTHR36746">
    <property type="entry name" value="BNAC04G51760D PROTEIN"/>
    <property type="match status" value="1"/>
</dbReference>
<comment type="caution">
    <text evidence="5">The sequence shown here is derived from an EMBL/GenBank/DDBJ whole genome shotgun (WGS) entry which is preliminary data.</text>
</comment>
<dbReference type="Gene3D" id="1.20.920.10">
    <property type="entry name" value="Bromodomain-like"/>
    <property type="match status" value="1"/>
</dbReference>
<keyword evidence="6" id="KW-1185">Reference proteome</keyword>
<feature type="compositionally biased region" description="Basic and acidic residues" evidence="3">
    <location>
        <begin position="123"/>
        <end position="132"/>
    </location>
</feature>
<feature type="domain" description="Bromo" evidence="4">
    <location>
        <begin position="161"/>
        <end position="211"/>
    </location>
</feature>
<dbReference type="PROSITE" id="PS50014">
    <property type="entry name" value="BROMODOMAIN_2"/>
    <property type="match status" value="1"/>
</dbReference>
<feature type="region of interest" description="Disordered" evidence="3">
    <location>
        <begin position="101"/>
        <end position="140"/>
    </location>
</feature>
<dbReference type="Pfam" id="PF00439">
    <property type="entry name" value="Bromodomain"/>
    <property type="match status" value="1"/>
</dbReference>
<proteinExistence type="predicted"/>
<feature type="region of interest" description="Disordered" evidence="3">
    <location>
        <begin position="439"/>
        <end position="459"/>
    </location>
</feature>
<accession>A0A445E8Q0</accession>
<dbReference type="EMBL" id="SDMP01000002">
    <property type="protein sequence ID" value="RYR71831.1"/>
    <property type="molecule type" value="Genomic_DNA"/>
</dbReference>
<evidence type="ECO:0000313" key="5">
    <source>
        <dbReference type="EMBL" id="RYR71831.1"/>
    </source>
</evidence>
<reference evidence="5 6" key="1">
    <citation type="submission" date="2019-01" db="EMBL/GenBank/DDBJ databases">
        <title>Sequencing of cultivated peanut Arachis hypogaea provides insights into genome evolution and oil improvement.</title>
        <authorList>
            <person name="Chen X."/>
        </authorList>
    </citation>
    <scope>NUCLEOTIDE SEQUENCE [LARGE SCALE GENOMIC DNA]</scope>
    <source>
        <strain evidence="6">cv. Fuhuasheng</strain>
        <tissue evidence="5">Leaves</tissue>
    </source>
</reference>
<dbReference type="PANTHER" id="PTHR36746:SF3">
    <property type="entry name" value="DUF4005 DOMAIN-CONTAINING PROTEIN"/>
    <property type="match status" value="1"/>
</dbReference>
<name>A0A445E8Q0_ARAHY</name>
<evidence type="ECO:0000256" key="1">
    <source>
        <dbReference type="ARBA" id="ARBA00023117"/>
    </source>
</evidence>
<dbReference type="Proteomes" id="UP000289738">
    <property type="component" value="Chromosome A02"/>
</dbReference>
<feature type="compositionally biased region" description="Basic and acidic residues" evidence="3">
    <location>
        <begin position="31"/>
        <end position="51"/>
    </location>
</feature>
<feature type="compositionally biased region" description="Polar residues" evidence="3">
    <location>
        <begin position="409"/>
        <end position="419"/>
    </location>
</feature>
<evidence type="ECO:0000256" key="2">
    <source>
        <dbReference type="PROSITE-ProRule" id="PRU00035"/>
    </source>
</evidence>
<feature type="compositionally biased region" description="Basic and acidic residues" evidence="3">
    <location>
        <begin position="104"/>
        <end position="114"/>
    </location>
</feature>
<dbReference type="SUPFAM" id="SSF47370">
    <property type="entry name" value="Bromodomain"/>
    <property type="match status" value="1"/>
</dbReference>
<evidence type="ECO:0000256" key="3">
    <source>
        <dbReference type="SAM" id="MobiDB-lite"/>
    </source>
</evidence>
<evidence type="ECO:0000259" key="4">
    <source>
        <dbReference type="PROSITE" id="PS50014"/>
    </source>
</evidence>
<dbReference type="SMART" id="SM00297">
    <property type="entry name" value="BROMO"/>
    <property type="match status" value="1"/>
</dbReference>
<dbReference type="STRING" id="3818.A0A445E8Q0"/>
<gene>
    <name evidence="5" type="ORF">Ahy_A02g006047</name>
</gene>
<feature type="region of interest" description="Disordered" evidence="3">
    <location>
        <begin position="236"/>
        <end position="261"/>
    </location>
</feature>
<sequence length="459" mass="51742">MNIDETFNEYIQRAKKKIRTMSNIGRGHNSVAEDHESHGGGANEKDHHQHRDQFSEFINRAKKKIRTTTIVGKSSSLRKGHVDRFNNNNNGNSFVLDSRANKRAKVEKSEENSRMKKGTTTDAVKEHEEKKKQGSSSMDGFKNMQCSATLKTLLLHPDGVYFKKGKALMDLERVQRKLWNNLYNKTDQFAADIRTVFRNVMSQYPSEHEVHQTATKLSNLFETKWKNLEGRWLAGKENKLEKEEPKPLKSNAGEKRKQLSHSDFSTAIAKARVYLQRKKQREMMQKMERTISFDDAFKSFQDLENLCGHSLTHYWTKKNPLLKNLTGLVLREEDFEDNNFLSEDLEEGEQKIKRTRERKEKGTRMGRGKGERKRGKGGRGTVPAKLGVAAAAAVAIGNQSSRRREETRASQGESSPSHSATVATATDLVAALCRYTLPGGKGADGGGKGARGGGVHFCS</sequence>
<protein>
    <recommendedName>
        <fullName evidence="4">Bromo domain-containing protein</fullName>
    </recommendedName>
</protein>
<feature type="compositionally biased region" description="Basic and acidic residues" evidence="3">
    <location>
        <begin position="236"/>
        <end position="257"/>
    </location>
</feature>
<feature type="region of interest" description="Disordered" evidence="3">
    <location>
        <begin position="346"/>
        <end position="421"/>
    </location>
</feature>
<dbReference type="InterPro" id="IPR001487">
    <property type="entry name" value="Bromodomain"/>
</dbReference>
<feature type="region of interest" description="Disordered" evidence="3">
    <location>
        <begin position="21"/>
        <end position="51"/>
    </location>
</feature>
<dbReference type="InterPro" id="IPR036427">
    <property type="entry name" value="Bromodomain-like_sf"/>
</dbReference>
<organism evidence="5 6">
    <name type="scientific">Arachis hypogaea</name>
    <name type="common">Peanut</name>
    <dbReference type="NCBI Taxonomy" id="3818"/>
    <lineage>
        <taxon>Eukaryota</taxon>
        <taxon>Viridiplantae</taxon>
        <taxon>Streptophyta</taxon>
        <taxon>Embryophyta</taxon>
        <taxon>Tracheophyta</taxon>
        <taxon>Spermatophyta</taxon>
        <taxon>Magnoliopsida</taxon>
        <taxon>eudicotyledons</taxon>
        <taxon>Gunneridae</taxon>
        <taxon>Pentapetalae</taxon>
        <taxon>rosids</taxon>
        <taxon>fabids</taxon>
        <taxon>Fabales</taxon>
        <taxon>Fabaceae</taxon>
        <taxon>Papilionoideae</taxon>
        <taxon>50 kb inversion clade</taxon>
        <taxon>dalbergioids sensu lato</taxon>
        <taxon>Dalbergieae</taxon>
        <taxon>Pterocarpus clade</taxon>
        <taxon>Arachis</taxon>
    </lineage>
</organism>
<feature type="compositionally biased region" description="Basic residues" evidence="3">
    <location>
        <begin position="364"/>
        <end position="377"/>
    </location>
</feature>
<keyword evidence="1 2" id="KW-0103">Bromodomain</keyword>
<feature type="compositionally biased region" description="Basic and acidic residues" evidence="3">
    <location>
        <begin position="348"/>
        <end position="363"/>
    </location>
</feature>
<evidence type="ECO:0000313" key="6">
    <source>
        <dbReference type="Proteomes" id="UP000289738"/>
    </source>
</evidence>